<evidence type="ECO:0000313" key="3">
    <source>
        <dbReference type="Proteomes" id="UP001144205"/>
    </source>
</evidence>
<dbReference type="SUPFAM" id="SSF47336">
    <property type="entry name" value="ACP-like"/>
    <property type="match status" value="1"/>
</dbReference>
<dbReference type="EMBL" id="BROH01000004">
    <property type="protein sequence ID" value="GKY88008.1"/>
    <property type="molecule type" value="Genomic_DNA"/>
</dbReference>
<dbReference type="Proteomes" id="UP001144205">
    <property type="component" value="Unassembled WGS sequence"/>
</dbReference>
<evidence type="ECO:0000259" key="1">
    <source>
        <dbReference type="PROSITE" id="PS50075"/>
    </source>
</evidence>
<dbReference type="PROSITE" id="PS50075">
    <property type="entry name" value="CARRIER"/>
    <property type="match status" value="1"/>
</dbReference>
<dbReference type="Gene3D" id="1.10.1200.10">
    <property type="entry name" value="ACP-like"/>
    <property type="match status" value="1"/>
</dbReference>
<reference evidence="2" key="1">
    <citation type="journal article" date="2023" name="Int. J. Syst. Evol. Microbiol.">
        <title>Sinisalibacter aestuarii sp. nov., isolated from estuarine sediment of the Arakawa River.</title>
        <authorList>
            <person name="Arafat S.T."/>
            <person name="Hirano S."/>
            <person name="Sato A."/>
            <person name="Takeuchi K."/>
            <person name="Yasuda T."/>
            <person name="Terahara T."/>
            <person name="Hamada M."/>
            <person name="Kobayashi T."/>
        </authorList>
    </citation>
    <scope>NUCLEOTIDE SEQUENCE</scope>
    <source>
        <strain evidence="2">B-399</strain>
    </source>
</reference>
<organism evidence="2 3">
    <name type="scientific">Sinisalibacter aestuarii</name>
    <dbReference type="NCBI Taxonomy" id="2949426"/>
    <lineage>
        <taxon>Bacteria</taxon>
        <taxon>Pseudomonadati</taxon>
        <taxon>Pseudomonadota</taxon>
        <taxon>Alphaproteobacteria</taxon>
        <taxon>Rhodobacterales</taxon>
        <taxon>Roseobacteraceae</taxon>
        <taxon>Sinisalibacter</taxon>
    </lineage>
</organism>
<protein>
    <recommendedName>
        <fullName evidence="1">Carrier domain-containing protein</fullName>
    </recommendedName>
</protein>
<name>A0ABQ5LTS1_9RHOB</name>
<sequence length="78" mass="8417">MSVETRIREIISDVVEGFDGAALNADAELLDTGLDSLDIASVLLEVQEEFGVIVPDGEEDKYDTLAKLVAFVSEKQSS</sequence>
<accession>A0ABQ5LTS1</accession>
<dbReference type="Pfam" id="PF00550">
    <property type="entry name" value="PP-binding"/>
    <property type="match status" value="1"/>
</dbReference>
<feature type="domain" description="Carrier" evidence="1">
    <location>
        <begin position="1"/>
        <end position="76"/>
    </location>
</feature>
<evidence type="ECO:0000313" key="2">
    <source>
        <dbReference type="EMBL" id="GKY88008.1"/>
    </source>
</evidence>
<dbReference type="InterPro" id="IPR009081">
    <property type="entry name" value="PP-bd_ACP"/>
</dbReference>
<proteinExistence type="predicted"/>
<gene>
    <name evidence="2" type="ORF">STA1M1_18770</name>
</gene>
<keyword evidence="3" id="KW-1185">Reference proteome</keyword>
<dbReference type="RefSeq" id="WP_281842003.1">
    <property type="nucleotide sequence ID" value="NZ_BROH01000004.1"/>
</dbReference>
<dbReference type="InterPro" id="IPR036736">
    <property type="entry name" value="ACP-like_sf"/>
</dbReference>
<comment type="caution">
    <text evidence="2">The sequence shown here is derived from an EMBL/GenBank/DDBJ whole genome shotgun (WGS) entry which is preliminary data.</text>
</comment>